<evidence type="ECO:0000313" key="4">
    <source>
        <dbReference type="EMBL" id="KAF9588642.1"/>
    </source>
</evidence>
<dbReference type="EMBL" id="JADFTS010000009">
    <property type="protein sequence ID" value="KAF9588642.1"/>
    <property type="molecule type" value="Genomic_DNA"/>
</dbReference>
<evidence type="ECO:0000256" key="1">
    <source>
        <dbReference type="RuleBase" id="RU365079"/>
    </source>
</evidence>
<dbReference type="PANTHER" id="PTHR12210">
    <property type="entry name" value="DULLARD PROTEIN PHOSPHATASE"/>
    <property type="match status" value="1"/>
</dbReference>
<evidence type="ECO:0000259" key="3">
    <source>
        <dbReference type="PROSITE" id="PS50969"/>
    </source>
</evidence>
<dbReference type="OrthoDB" id="1711508at2759"/>
<dbReference type="PROSITE" id="PS50969">
    <property type="entry name" value="FCP1"/>
    <property type="match status" value="1"/>
</dbReference>
<dbReference type="Proteomes" id="UP000631114">
    <property type="component" value="Unassembled WGS sequence"/>
</dbReference>
<feature type="region of interest" description="Disordered" evidence="2">
    <location>
        <begin position="1"/>
        <end position="81"/>
    </location>
</feature>
<feature type="compositionally biased region" description="Basic and acidic residues" evidence="2">
    <location>
        <begin position="1"/>
        <end position="10"/>
    </location>
</feature>
<gene>
    <name evidence="4" type="ORF">IFM89_014180</name>
</gene>
<dbReference type="GO" id="GO:0015031">
    <property type="term" value="P:protein transport"/>
    <property type="evidence" value="ECO:0007669"/>
    <property type="project" value="UniProtKB-KW"/>
</dbReference>
<feature type="compositionally biased region" description="Basic residues" evidence="2">
    <location>
        <begin position="68"/>
        <end position="80"/>
    </location>
</feature>
<dbReference type="Gene3D" id="3.40.50.1000">
    <property type="entry name" value="HAD superfamily/HAD-like"/>
    <property type="match status" value="1"/>
</dbReference>
<dbReference type="InterPro" id="IPR050365">
    <property type="entry name" value="TIM50"/>
</dbReference>
<comment type="similarity">
    <text evidence="1">Belongs to the TIM50 family.</text>
</comment>
<comment type="function">
    <text evidence="1">Essential component of the TIM23 complex, a complex that mediates the translocation of transit peptide-containing proteins across the mitochondrial inner membrane.</text>
</comment>
<dbReference type="InterPro" id="IPR023214">
    <property type="entry name" value="HAD_sf"/>
</dbReference>
<reference evidence="4 5" key="1">
    <citation type="submission" date="2020-10" db="EMBL/GenBank/DDBJ databases">
        <title>The Coptis chinensis genome and diversification of protoberbering-type alkaloids.</title>
        <authorList>
            <person name="Wang B."/>
            <person name="Shu S."/>
            <person name="Song C."/>
            <person name="Liu Y."/>
        </authorList>
    </citation>
    <scope>NUCLEOTIDE SEQUENCE [LARGE SCALE GENOMIC DNA]</scope>
    <source>
        <strain evidence="4">HL-2020</strain>
        <tissue evidence="4">Leaf</tissue>
    </source>
</reference>
<accession>A0A835GZ99</accession>
<protein>
    <recommendedName>
        <fullName evidence="1">Mitochondrial import inner membrane translocase subunit TIM50</fullName>
    </recommendedName>
</protein>
<name>A0A835GZ99_9MAGN</name>
<dbReference type="InterPro" id="IPR036412">
    <property type="entry name" value="HAD-like_sf"/>
</dbReference>
<keyword evidence="1" id="KW-0496">Mitochondrion</keyword>
<dbReference type="SMART" id="SM00577">
    <property type="entry name" value="CPDc"/>
    <property type="match status" value="1"/>
</dbReference>
<keyword evidence="5" id="KW-1185">Reference proteome</keyword>
<keyword evidence="1" id="KW-0653">Protein transport</keyword>
<dbReference type="AlphaFoldDB" id="A0A835GZ99"/>
<dbReference type="InterPro" id="IPR018247">
    <property type="entry name" value="EF_Hand_1_Ca_BS"/>
</dbReference>
<organism evidence="4 5">
    <name type="scientific">Coptis chinensis</name>
    <dbReference type="NCBI Taxonomy" id="261450"/>
    <lineage>
        <taxon>Eukaryota</taxon>
        <taxon>Viridiplantae</taxon>
        <taxon>Streptophyta</taxon>
        <taxon>Embryophyta</taxon>
        <taxon>Tracheophyta</taxon>
        <taxon>Spermatophyta</taxon>
        <taxon>Magnoliopsida</taxon>
        <taxon>Ranunculales</taxon>
        <taxon>Ranunculaceae</taxon>
        <taxon>Coptidoideae</taxon>
        <taxon>Coptis</taxon>
    </lineage>
</organism>
<proteinExistence type="inferred from homology"/>
<dbReference type="PROSITE" id="PS00018">
    <property type="entry name" value="EF_HAND_1"/>
    <property type="match status" value="1"/>
</dbReference>
<dbReference type="Pfam" id="PF03031">
    <property type="entry name" value="NIF"/>
    <property type="match status" value="1"/>
</dbReference>
<comment type="subunit">
    <text evidence="1">Component of the TIM23 complex.</text>
</comment>
<keyword evidence="1" id="KW-0813">Transport</keyword>
<comment type="subcellular location">
    <subcellularLocation>
        <location evidence="1">Mitochondrion inner membrane</location>
        <topology evidence="1">Single-pass membrane protein</topology>
    </subcellularLocation>
</comment>
<dbReference type="InterPro" id="IPR004274">
    <property type="entry name" value="FCP1_dom"/>
</dbReference>
<evidence type="ECO:0000256" key="2">
    <source>
        <dbReference type="SAM" id="MobiDB-lite"/>
    </source>
</evidence>
<dbReference type="SUPFAM" id="SSF56784">
    <property type="entry name" value="HAD-like"/>
    <property type="match status" value="1"/>
</dbReference>
<keyword evidence="1" id="KW-0811">Translocation</keyword>
<evidence type="ECO:0000313" key="5">
    <source>
        <dbReference type="Proteomes" id="UP000631114"/>
    </source>
</evidence>
<feature type="domain" description="FCP1 homology" evidence="3">
    <location>
        <begin position="290"/>
        <end position="473"/>
    </location>
</feature>
<dbReference type="GO" id="GO:0005744">
    <property type="term" value="C:TIM23 mitochondrial import inner membrane translocase complex"/>
    <property type="evidence" value="ECO:0007669"/>
    <property type="project" value="UniProtKB-UniRule"/>
</dbReference>
<keyword evidence="1" id="KW-0809">Transit peptide</keyword>
<comment type="caution">
    <text evidence="4">The sequence shown here is derived from an EMBL/GenBank/DDBJ whole genome shotgun (WGS) entry which is preliminary data.</text>
</comment>
<sequence>MVLRTEDGKLKTPLNKHHSKEDGQALVIKGSSPFAKTRGDDGSSGDEDFVQPSKRKAIAQPDKVSAKGGKHKTPPNKHRSKVDGQALVIKGSRHSAKTRGDDENSGDEEYFLPLKKNLSNTGEVENVERSEVDQQNPAMNVNQEATPTHFSLIVKVIQQSPNDATPTIGLNQHFEIPIYGLVDSQLEKMLIDISTIFPKHTPDNVEAIQQLPNDASDIVKEFEDIDVQDLNFGGVLDADKGHFVTPPDLRNIVTRDLLDCGIIERQFLNKKKELKSKNKEGMLIERPLISKTNPKLLILDVNGLLLHIGNKLDLPSDCIVDKFISGKAILKGSFCVDFPKFCFQRFNVGVWSSRTKQNLDGVLDIVMGDMKSQLLLCWDQSHCSTTGFYTVDNNVKLLMLKELVKLWDKDDLNLPWEKRKYNESNSLLVDDSLYKALLNPAHTAIFPTSYDFRNKNDNSLRHGGDIRMYLEGLVTSENVQKYIKQHLFGQPAVIESHPCWRHY</sequence>